<gene>
    <name evidence="11" type="ORF">K435DRAFT_725954</name>
</gene>
<keyword evidence="12" id="KW-1185">Reference proteome</keyword>
<protein>
    <recommendedName>
        <fullName evidence="10">Carboxylic ester hydrolase</fullName>
        <ecNumber evidence="10">3.1.1.-</ecNumber>
    </recommendedName>
</protein>
<keyword evidence="8" id="KW-1015">Disulfide bond</keyword>
<name>A0A4S8LT66_DENBC</name>
<evidence type="ECO:0000256" key="5">
    <source>
        <dbReference type="ARBA" id="ARBA00022729"/>
    </source>
</evidence>
<dbReference type="SUPFAM" id="SSF53474">
    <property type="entry name" value="alpha/beta-Hydrolases"/>
    <property type="match status" value="2"/>
</dbReference>
<dbReference type="GO" id="GO:0030600">
    <property type="term" value="F:feruloyl esterase activity"/>
    <property type="evidence" value="ECO:0007669"/>
    <property type="project" value="UniProtKB-EC"/>
</dbReference>
<dbReference type="GO" id="GO:0045493">
    <property type="term" value="P:xylan catabolic process"/>
    <property type="evidence" value="ECO:0007669"/>
    <property type="project" value="UniProtKB-KW"/>
</dbReference>
<comment type="catalytic activity">
    <reaction evidence="9">
        <text>feruloyl-polysaccharide + H2O = ferulate + polysaccharide.</text>
        <dbReference type="EC" id="3.1.1.73"/>
    </reaction>
</comment>
<keyword evidence="3" id="KW-0858">Xylan degradation</keyword>
<proteinExistence type="inferred from homology"/>
<evidence type="ECO:0000313" key="11">
    <source>
        <dbReference type="EMBL" id="THU92729.1"/>
    </source>
</evidence>
<dbReference type="Pfam" id="PF07519">
    <property type="entry name" value="Tannase"/>
    <property type="match status" value="1"/>
</dbReference>
<dbReference type="InterPro" id="IPR029058">
    <property type="entry name" value="AB_hydrolase_fold"/>
</dbReference>
<dbReference type="EMBL" id="ML179269">
    <property type="protein sequence ID" value="THU92729.1"/>
    <property type="molecule type" value="Genomic_DNA"/>
</dbReference>
<accession>A0A4S8LT66</accession>
<dbReference type="PANTHER" id="PTHR33938">
    <property type="entry name" value="FERULOYL ESTERASE B-RELATED"/>
    <property type="match status" value="1"/>
</dbReference>
<dbReference type="EC" id="3.1.1.-" evidence="10"/>
<keyword evidence="3" id="KW-0624">Polysaccharide degradation</keyword>
<evidence type="ECO:0000256" key="9">
    <source>
        <dbReference type="ARBA" id="ARBA00034075"/>
    </source>
</evidence>
<dbReference type="OrthoDB" id="3039123at2759"/>
<dbReference type="AlphaFoldDB" id="A0A4S8LT66"/>
<evidence type="ECO:0000256" key="10">
    <source>
        <dbReference type="RuleBase" id="RU361238"/>
    </source>
</evidence>
<evidence type="ECO:0000256" key="8">
    <source>
        <dbReference type="ARBA" id="ARBA00023157"/>
    </source>
</evidence>
<dbReference type="PANTHER" id="PTHR33938:SF15">
    <property type="entry name" value="FERULOYL ESTERASE B-RELATED"/>
    <property type="match status" value="1"/>
</dbReference>
<dbReference type="Proteomes" id="UP000297245">
    <property type="component" value="Unassembled WGS sequence"/>
</dbReference>
<keyword evidence="3" id="KW-0119">Carbohydrate metabolism</keyword>
<evidence type="ECO:0000256" key="6">
    <source>
        <dbReference type="ARBA" id="ARBA00022801"/>
    </source>
</evidence>
<keyword evidence="5" id="KW-0732">Signal</keyword>
<keyword evidence="7" id="KW-0106">Calcium</keyword>
<reference evidence="11 12" key="1">
    <citation type="journal article" date="2019" name="Nat. Ecol. Evol.">
        <title>Megaphylogeny resolves global patterns of mushroom evolution.</title>
        <authorList>
            <person name="Varga T."/>
            <person name="Krizsan K."/>
            <person name="Foldi C."/>
            <person name="Dima B."/>
            <person name="Sanchez-Garcia M."/>
            <person name="Sanchez-Ramirez S."/>
            <person name="Szollosi G.J."/>
            <person name="Szarkandi J.G."/>
            <person name="Papp V."/>
            <person name="Albert L."/>
            <person name="Andreopoulos W."/>
            <person name="Angelini C."/>
            <person name="Antonin V."/>
            <person name="Barry K.W."/>
            <person name="Bougher N.L."/>
            <person name="Buchanan P."/>
            <person name="Buyck B."/>
            <person name="Bense V."/>
            <person name="Catcheside P."/>
            <person name="Chovatia M."/>
            <person name="Cooper J."/>
            <person name="Damon W."/>
            <person name="Desjardin D."/>
            <person name="Finy P."/>
            <person name="Geml J."/>
            <person name="Haridas S."/>
            <person name="Hughes K."/>
            <person name="Justo A."/>
            <person name="Karasinski D."/>
            <person name="Kautmanova I."/>
            <person name="Kiss B."/>
            <person name="Kocsube S."/>
            <person name="Kotiranta H."/>
            <person name="LaButti K.M."/>
            <person name="Lechner B.E."/>
            <person name="Liimatainen K."/>
            <person name="Lipzen A."/>
            <person name="Lukacs Z."/>
            <person name="Mihaltcheva S."/>
            <person name="Morgado L.N."/>
            <person name="Niskanen T."/>
            <person name="Noordeloos M.E."/>
            <person name="Ohm R.A."/>
            <person name="Ortiz-Santana B."/>
            <person name="Ovrebo C."/>
            <person name="Racz N."/>
            <person name="Riley R."/>
            <person name="Savchenko A."/>
            <person name="Shiryaev A."/>
            <person name="Soop K."/>
            <person name="Spirin V."/>
            <person name="Szebenyi C."/>
            <person name="Tomsovsky M."/>
            <person name="Tulloss R.E."/>
            <person name="Uehling J."/>
            <person name="Grigoriev I.V."/>
            <person name="Vagvolgyi C."/>
            <person name="Papp T."/>
            <person name="Martin F.M."/>
            <person name="Miettinen O."/>
            <person name="Hibbett D.S."/>
            <person name="Nagy L.G."/>
        </authorList>
    </citation>
    <scope>NUCLEOTIDE SEQUENCE [LARGE SCALE GENOMIC DNA]</scope>
    <source>
        <strain evidence="11 12">CBS 962.96</strain>
    </source>
</reference>
<evidence type="ECO:0000313" key="12">
    <source>
        <dbReference type="Proteomes" id="UP000297245"/>
    </source>
</evidence>
<dbReference type="InterPro" id="IPR011118">
    <property type="entry name" value="Tannase/feruloyl_esterase"/>
</dbReference>
<comment type="similarity">
    <text evidence="1 10">Belongs to the tannase family.</text>
</comment>
<keyword evidence="4" id="KW-0479">Metal-binding</keyword>
<evidence type="ECO:0000256" key="2">
    <source>
        <dbReference type="ARBA" id="ARBA00022487"/>
    </source>
</evidence>
<evidence type="ECO:0000256" key="1">
    <source>
        <dbReference type="ARBA" id="ARBA00006249"/>
    </source>
</evidence>
<organism evidence="11 12">
    <name type="scientific">Dendrothele bispora (strain CBS 962.96)</name>
    <dbReference type="NCBI Taxonomy" id="1314807"/>
    <lineage>
        <taxon>Eukaryota</taxon>
        <taxon>Fungi</taxon>
        <taxon>Dikarya</taxon>
        <taxon>Basidiomycota</taxon>
        <taxon>Agaricomycotina</taxon>
        <taxon>Agaricomycetes</taxon>
        <taxon>Agaricomycetidae</taxon>
        <taxon>Agaricales</taxon>
        <taxon>Agaricales incertae sedis</taxon>
        <taxon>Dendrothele</taxon>
    </lineage>
</organism>
<sequence length="522" mass="56623">MLPSLFRNLGYGGLFDATFLSGVAGVQVPQCLSRRDECYNLKNKLHLENTTIISATYVEPNSTVNTAGSCQSNATVTSSICRVYASVNTSSISSTKFELWLPDKWYGRFLTVGNGGFAGCIDYMNTDYGATEHFATVGSDGGHDGVDSSAFFNNSEVLVDFSWRAVHVSAVLGKQIVAEYYSSPVSYSYYLGCSTGGRQAYMAATRFPEDFDGIVGGSPAVNNWILASWQGIASKWIGAPDLSSPKHISAPQWDTIHAEILAQCDGLDGILDGIITEPDNCRLDFTSLACQDALNSTSCLTKEQLDVLNNIFNPLIGIKGELLWPRLDPGFEANDGWTALLSGSFAFFAEGFFRDVVYTDKFHNFDNFSLPDLYFSSFLDAADISTWSPDLSTFRANGGKYLTYHGHADSLIPAGISKITYDRVATNLSLSSLDDFYRLFLISGMGHCTGGGDTTAYLIGNAGLSTIGVNDTEHSVLLAIVHWVESGVAPEVILGTTPNGTERAHCRYGQRSALVDNIWVCM</sequence>
<dbReference type="GO" id="GO:0046872">
    <property type="term" value="F:metal ion binding"/>
    <property type="evidence" value="ECO:0007669"/>
    <property type="project" value="UniProtKB-KW"/>
</dbReference>
<evidence type="ECO:0000256" key="4">
    <source>
        <dbReference type="ARBA" id="ARBA00022723"/>
    </source>
</evidence>
<keyword evidence="2" id="KW-0719">Serine esterase</keyword>
<evidence type="ECO:0000256" key="3">
    <source>
        <dbReference type="ARBA" id="ARBA00022651"/>
    </source>
</evidence>
<dbReference type="Gene3D" id="3.40.50.1820">
    <property type="entry name" value="alpha/beta hydrolase"/>
    <property type="match status" value="1"/>
</dbReference>
<keyword evidence="6 10" id="KW-0378">Hydrolase</keyword>
<evidence type="ECO:0000256" key="7">
    <source>
        <dbReference type="ARBA" id="ARBA00022837"/>
    </source>
</evidence>